<organism evidence="2">
    <name type="scientific">Prunella montanella CRESS-DNA-virus sp</name>
    <dbReference type="NCBI Taxonomy" id="2815056"/>
    <lineage>
        <taxon>Viruses</taxon>
        <taxon>Monodnaviria</taxon>
        <taxon>Shotokuvirae</taxon>
        <taxon>Cressdnaviricota</taxon>
    </lineage>
</organism>
<feature type="region of interest" description="Disordered" evidence="1">
    <location>
        <begin position="15"/>
        <end position="55"/>
    </location>
</feature>
<sequence length="263" mass="29023">MGGKRHRMHAAWHDPVTNSNHSWNSHNTHKRHKVHHNSTRMDTNMTNDDGARDEGNQKEAFMIPGVDGKLQFGFPTKIITILRYFDHYPLTSTSGGIATQIMRMNGPRDPDVTGVGHQPLYWDRYAAIYQSYRVLGSRVTASISATTASSTQGPWAFGINGSTVATTLGTSVRNREEQNDAVSTLYNGQSTITTLSYAYSPEIKLGRPNGDDTVGAFVSNDPSVQYYAHIWVADLNGATSTANMKVGVEYTIEFYGLVQEAES</sequence>
<evidence type="ECO:0000313" key="2">
    <source>
        <dbReference type="EMBL" id="QTE03551.1"/>
    </source>
</evidence>
<proteinExistence type="predicted"/>
<dbReference type="EMBL" id="MW182869">
    <property type="protein sequence ID" value="QTE03551.1"/>
    <property type="molecule type" value="Genomic_DNA"/>
</dbReference>
<feature type="compositionally biased region" description="Low complexity" evidence="1">
    <location>
        <begin position="17"/>
        <end position="26"/>
    </location>
</feature>
<reference evidence="2" key="1">
    <citation type="submission" date="2020-10" db="EMBL/GenBank/DDBJ databases">
        <title>CRESS DNA virus dark matter in the feces of wild birds.</title>
        <authorList>
            <person name="Yang S."/>
            <person name="Zhang W."/>
        </authorList>
    </citation>
    <scope>NUCLEOTIDE SEQUENCE</scope>
    <source>
        <strain evidence="2">Bbr34cir7</strain>
    </source>
</reference>
<protein>
    <submittedName>
        <fullName evidence="2">Putative capsid protein</fullName>
    </submittedName>
</protein>
<name>A0A8A4XBG9_9VIRU</name>
<accession>A0A8A4XBG9</accession>
<evidence type="ECO:0000256" key="1">
    <source>
        <dbReference type="SAM" id="MobiDB-lite"/>
    </source>
</evidence>
<feature type="compositionally biased region" description="Basic residues" evidence="1">
    <location>
        <begin position="27"/>
        <end position="38"/>
    </location>
</feature>